<dbReference type="PANTHER" id="PTHR11158">
    <property type="entry name" value="MSF1/PX19 RELATED"/>
    <property type="match status" value="1"/>
</dbReference>
<comment type="caution">
    <text evidence="2">The sequence shown here is derived from an EMBL/GenBank/DDBJ whole genome shotgun (WGS) entry which is preliminary data.</text>
</comment>
<accession>A0A8K0KPA5</accession>
<reference evidence="2" key="1">
    <citation type="submission" date="2013-04" db="EMBL/GenBank/DDBJ databases">
        <authorList>
            <person name="Qu J."/>
            <person name="Murali S.C."/>
            <person name="Bandaranaike D."/>
            <person name="Bellair M."/>
            <person name="Blankenburg K."/>
            <person name="Chao H."/>
            <person name="Dinh H."/>
            <person name="Doddapaneni H."/>
            <person name="Downs B."/>
            <person name="Dugan-Rocha S."/>
            <person name="Elkadiri S."/>
            <person name="Gnanaolivu R.D."/>
            <person name="Hernandez B."/>
            <person name="Javaid M."/>
            <person name="Jayaseelan J.C."/>
            <person name="Lee S."/>
            <person name="Li M."/>
            <person name="Ming W."/>
            <person name="Munidasa M."/>
            <person name="Muniz J."/>
            <person name="Nguyen L."/>
            <person name="Ongeri F."/>
            <person name="Osuji N."/>
            <person name="Pu L.-L."/>
            <person name="Puazo M."/>
            <person name="Qu C."/>
            <person name="Quiroz J."/>
            <person name="Raj R."/>
            <person name="Weissenberger G."/>
            <person name="Xin Y."/>
            <person name="Zou X."/>
            <person name="Han Y."/>
            <person name="Richards S."/>
            <person name="Worley K."/>
            <person name="Muzny D."/>
            <person name="Gibbs R."/>
        </authorList>
    </citation>
    <scope>NUCLEOTIDE SEQUENCE</scope>
    <source>
        <strain evidence="2">Sampled in the wild</strain>
    </source>
</reference>
<dbReference type="OrthoDB" id="341300at2759"/>
<proteinExistence type="predicted"/>
<dbReference type="Pfam" id="PF04707">
    <property type="entry name" value="PRELI"/>
    <property type="match status" value="1"/>
</dbReference>
<feature type="domain" description="PRELI/MSF1" evidence="1">
    <location>
        <begin position="2"/>
        <end position="170"/>
    </location>
</feature>
<dbReference type="Proteomes" id="UP000792457">
    <property type="component" value="Unassembled WGS sequence"/>
</dbReference>
<dbReference type="InterPro" id="IPR037365">
    <property type="entry name" value="Slowmo/Ups"/>
</dbReference>
<evidence type="ECO:0000313" key="2">
    <source>
        <dbReference type="EMBL" id="KAG8235873.1"/>
    </source>
</evidence>
<dbReference type="PROSITE" id="PS50904">
    <property type="entry name" value="PRELI_MSF1"/>
    <property type="match status" value="1"/>
</dbReference>
<organism evidence="2 3">
    <name type="scientific">Ladona fulva</name>
    <name type="common">Scarce chaser dragonfly</name>
    <name type="synonym">Libellula fulva</name>
    <dbReference type="NCBI Taxonomy" id="123851"/>
    <lineage>
        <taxon>Eukaryota</taxon>
        <taxon>Metazoa</taxon>
        <taxon>Ecdysozoa</taxon>
        <taxon>Arthropoda</taxon>
        <taxon>Hexapoda</taxon>
        <taxon>Insecta</taxon>
        <taxon>Pterygota</taxon>
        <taxon>Palaeoptera</taxon>
        <taxon>Odonata</taxon>
        <taxon>Epiprocta</taxon>
        <taxon>Anisoptera</taxon>
        <taxon>Libelluloidea</taxon>
        <taxon>Libellulidae</taxon>
        <taxon>Ladona</taxon>
    </lineage>
</organism>
<keyword evidence="3" id="KW-1185">Reference proteome</keyword>
<dbReference type="InterPro" id="IPR006797">
    <property type="entry name" value="PRELI/MSF1_dom"/>
</dbReference>
<evidence type="ECO:0000313" key="3">
    <source>
        <dbReference type="Proteomes" id="UP000792457"/>
    </source>
</evidence>
<reference evidence="2" key="2">
    <citation type="submission" date="2017-10" db="EMBL/GenBank/DDBJ databases">
        <title>Ladona fulva Genome sequencing and assembly.</title>
        <authorList>
            <person name="Murali S."/>
            <person name="Richards S."/>
            <person name="Bandaranaike D."/>
            <person name="Bellair M."/>
            <person name="Blankenburg K."/>
            <person name="Chao H."/>
            <person name="Dinh H."/>
            <person name="Doddapaneni H."/>
            <person name="Dugan-Rocha S."/>
            <person name="Elkadiri S."/>
            <person name="Gnanaolivu R."/>
            <person name="Hernandez B."/>
            <person name="Skinner E."/>
            <person name="Javaid M."/>
            <person name="Lee S."/>
            <person name="Li M."/>
            <person name="Ming W."/>
            <person name="Munidasa M."/>
            <person name="Muniz J."/>
            <person name="Nguyen L."/>
            <person name="Hughes D."/>
            <person name="Osuji N."/>
            <person name="Pu L.-L."/>
            <person name="Puazo M."/>
            <person name="Qu C."/>
            <person name="Quiroz J."/>
            <person name="Raj R."/>
            <person name="Weissenberger G."/>
            <person name="Xin Y."/>
            <person name="Zou X."/>
            <person name="Han Y."/>
            <person name="Worley K."/>
            <person name="Muzny D."/>
            <person name="Gibbs R."/>
        </authorList>
    </citation>
    <scope>NUCLEOTIDE SEQUENCE</scope>
    <source>
        <strain evidence="2">Sampled in the wild</strain>
    </source>
</reference>
<dbReference type="EMBL" id="KZ308961">
    <property type="protein sequence ID" value="KAG8235873.1"/>
    <property type="molecule type" value="Genomic_DNA"/>
</dbReference>
<name>A0A8K0KPA5_LADFU</name>
<sequence length="232" mass="26680">MVKYFENSFVFQFKWDQVVQGFWQRYPNPESNHVLSEDTVFREVRGNMLFSKRLLTKTNRVPKWGERFVGNRVVRIIEESIIDPKKKIMVTYTRNIGYTKVMSVVEKVVYQESKENPQWTVANRSAWVDSQVYGFRSAIEAFGMERLRKNCRKMNSGFDYILKTLFARNLPLANGVGNNGSANEGTAKIGSFQDDRKARLKDAARETAKKAAELAKSKARPVYAQCQPGDPS</sequence>
<dbReference type="AlphaFoldDB" id="A0A8K0KPA5"/>
<gene>
    <name evidence="2" type="ORF">J437_LFUL016480</name>
</gene>
<protein>
    <recommendedName>
        <fullName evidence="1">PRELI/MSF1 domain-containing protein</fullName>
    </recommendedName>
</protein>
<dbReference type="GO" id="GO:0005758">
    <property type="term" value="C:mitochondrial intermembrane space"/>
    <property type="evidence" value="ECO:0007669"/>
    <property type="project" value="InterPro"/>
</dbReference>
<evidence type="ECO:0000259" key="1">
    <source>
        <dbReference type="PROSITE" id="PS50904"/>
    </source>
</evidence>